<sequence length="210" mass="24649">MRYLIVFISVLSFATFLIGCRSATLIHDYKNQDIKSFQASRLLVVGISADKEARQLYETTLVESLKKEGVNALKSITFFENSFTDQKQSLQQLKAIEKKLLRARVDAVLFTKITNRKDRVTLVNAYQNFAQSYQTFKNYYYNNQSAYLENKHEQVYTIETSLFCICPGQERELIWRGEMEVIESKRLSRNIHRYKSLLFKTLKQKKLVLN</sequence>
<evidence type="ECO:0000313" key="1">
    <source>
        <dbReference type="EMBL" id="EMY80560.1"/>
    </source>
</evidence>
<dbReference type="eggNOG" id="ENOG5030WGZ">
    <property type="taxonomic scope" value="Bacteria"/>
</dbReference>
<proteinExistence type="predicted"/>
<dbReference type="Proteomes" id="UP000012317">
    <property type="component" value="Unassembled WGS sequence"/>
</dbReference>
<dbReference type="STRING" id="1189619.pgond44_11291"/>
<protein>
    <submittedName>
        <fullName evidence="1">Cardiolipin synthetase</fullName>
    </submittedName>
</protein>
<name>N1WNL3_9FLAO</name>
<accession>N1WNL3</accession>
<reference evidence="1 2" key="1">
    <citation type="journal article" date="2014" name="Genome Biol. Evol.">
        <title>Extensive gene acquisition in the extremely psychrophilic bacterial species Psychroflexus torquis and the link to sea-ice ecosystem specialism.</title>
        <authorList>
            <person name="Feng S."/>
            <person name="Powell S.M."/>
            <person name="Wilson R."/>
            <person name="Bowman J.P."/>
        </authorList>
    </citation>
    <scope>NUCLEOTIDE SEQUENCE [LARGE SCALE GENOMIC DNA]</scope>
    <source>
        <strain evidence="1 2">ACAM 44</strain>
    </source>
</reference>
<evidence type="ECO:0000313" key="2">
    <source>
        <dbReference type="Proteomes" id="UP000012317"/>
    </source>
</evidence>
<organism evidence="1 2">
    <name type="scientific">Psychroflexus gondwanensis ACAM 44</name>
    <dbReference type="NCBI Taxonomy" id="1189619"/>
    <lineage>
        <taxon>Bacteria</taxon>
        <taxon>Pseudomonadati</taxon>
        <taxon>Bacteroidota</taxon>
        <taxon>Flavobacteriia</taxon>
        <taxon>Flavobacteriales</taxon>
        <taxon>Flavobacteriaceae</taxon>
        <taxon>Psychroflexus</taxon>
    </lineage>
</organism>
<dbReference type="AlphaFoldDB" id="N1WNL3"/>
<comment type="caution">
    <text evidence="1">The sequence shown here is derived from an EMBL/GenBank/DDBJ whole genome shotgun (WGS) entry which is preliminary data.</text>
</comment>
<dbReference type="PROSITE" id="PS51257">
    <property type="entry name" value="PROKAR_LIPOPROTEIN"/>
    <property type="match status" value="1"/>
</dbReference>
<keyword evidence="2" id="KW-1185">Reference proteome</keyword>
<dbReference type="RefSeq" id="WP_003441922.1">
    <property type="nucleotide sequence ID" value="NZ_APLF01000011.1"/>
</dbReference>
<dbReference type="EMBL" id="APLF01000011">
    <property type="protein sequence ID" value="EMY80560.1"/>
    <property type="molecule type" value="Genomic_DNA"/>
</dbReference>
<gene>
    <name evidence="1" type="ORF">pgond44_11291</name>
</gene>